<feature type="region of interest" description="Disordered" evidence="2">
    <location>
        <begin position="431"/>
        <end position="451"/>
    </location>
</feature>
<feature type="region of interest" description="Disordered" evidence="2">
    <location>
        <begin position="378"/>
        <end position="409"/>
    </location>
</feature>
<sequence>MSPSMVIHPLLRNTLLAGARKVHIPQVPTTGSNSNSSFVLYGNFIQGCSFSQPSGSKIIPTPLKFFNYHNHQLMHQTNLSSCTPMSKGSVQSLVSHREFSFTICCKIIDSCRNARTRLISKVNNVLQRTPKSKVGFRKVRLDKIILGSMFLSPSQLFRNQKEEKMIIAELPKEPKKKTRGRLFQLLLSVYELLQLCLRALRLVLTFGPILALYPVTYLGKTATDAWWNLLLIAVEFSGPILIKLGQWASTRRDIFPDSCCSQFSRLQRRIEPHSWKYTLYQMKKAFGPHWRKVFVKFDNDCKPIGSGCVAQVYKVWMATDAILDNDIMEEILLDMDDDTPNLQEGLEVMGFGNLFSSENLMKLEQARALQDWQEQRELKRHQKKEQQQLLIQQSQAENEGQPPKVQTVEIPKEETDVLSIVENLASDVLNSEDQTAVDSRETAEPGANIKGEVEEDLLTHSLVEEWQEGTDSHDKSLPLDEAPPDDLEGLVPVAIKVLHPGVQSAFKRDLRIMRAFAWFITFVFPSVKWLSLPQCVDEFSEVVTAQINLKTEAENLETFSENFADISFIKFPRPLRPYVTKKVLVETYEDGEPMINFIKSSEEDSNEELRKRLAVIGVDALLKMVFVDNLVHGDLHPGNMLVQNNSNGQEGGTTSAGDTVRIVMVDVGCDTFVMDVQPDPNPLRICILDCGFVSKLSQQNLNNIRAVFKQIVLGDGESVADLFLNNSEHQCKDPEAFKGEITDLVQTARENTISLGQVDVGMLLQQVLGILLRHHVRLESAFSAVVLAIFVLEGLGRMLDPNMDILERARPILVTGNMN</sequence>
<dbReference type="InterPro" id="IPR044095">
    <property type="entry name" value="ADCK2_dom"/>
</dbReference>
<accession>A0A8J5N149</accession>
<dbReference type="EMBL" id="JAHLQT010013238">
    <property type="protein sequence ID" value="KAG7170962.1"/>
    <property type="molecule type" value="Genomic_DNA"/>
</dbReference>
<evidence type="ECO:0000313" key="5">
    <source>
        <dbReference type="Proteomes" id="UP000747542"/>
    </source>
</evidence>
<reference evidence="4" key="1">
    <citation type="journal article" date="2021" name="Sci. Adv.">
        <title>The American lobster genome reveals insights on longevity, neural, and immune adaptations.</title>
        <authorList>
            <person name="Polinski J.M."/>
            <person name="Zimin A.V."/>
            <person name="Clark K.F."/>
            <person name="Kohn A.B."/>
            <person name="Sadowski N."/>
            <person name="Timp W."/>
            <person name="Ptitsyn A."/>
            <person name="Khanna P."/>
            <person name="Romanova D.Y."/>
            <person name="Williams P."/>
            <person name="Greenwood S.J."/>
            <person name="Moroz L.L."/>
            <person name="Walt D.R."/>
            <person name="Bodnar A.G."/>
        </authorList>
    </citation>
    <scope>NUCLEOTIDE SEQUENCE</scope>
    <source>
        <strain evidence="4">GMGI-L3</strain>
    </source>
</reference>
<protein>
    <submittedName>
        <fullName evidence="4">Putative ABC1 family-like protein 2</fullName>
    </submittedName>
</protein>
<dbReference type="InterPro" id="IPR052402">
    <property type="entry name" value="ADCK_kinase"/>
</dbReference>
<evidence type="ECO:0000259" key="3">
    <source>
        <dbReference type="Pfam" id="PF03109"/>
    </source>
</evidence>
<dbReference type="InterPro" id="IPR004147">
    <property type="entry name" value="ABC1_dom"/>
</dbReference>
<dbReference type="PANTHER" id="PTHR45890">
    <property type="entry name" value="AARF DOMAIN CONTAINING KINASE 2 (PREDICTED)"/>
    <property type="match status" value="1"/>
</dbReference>
<name>A0A8J5N149_HOMAM</name>
<evidence type="ECO:0000256" key="2">
    <source>
        <dbReference type="SAM" id="MobiDB-lite"/>
    </source>
</evidence>
<evidence type="ECO:0000313" key="4">
    <source>
        <dbReference type="EMBL" id="KAG7170962.1"/>
    </source>
</evidence>
<comment type="caution">
    <text evidence="4">The sequence shown here is derived from an EMBL/GenBank/DDBJ whole genome shotgun (WGS) entry which is preliminary data.</text>
</comment>
<evidence type="ECO:0000256" key="1">
    <source>
        <dbReference type="ARBA" id="ARBA00009670"/>
    </source>
</evidence>
<dbReference type="Pfam" id="PF03109">
    <property type="entry name" value="ABC1"/>
    <property type="match status" value="1"/>
</dbReference>
<dbReference type="CDD" id="cd13971">
    <property type="entry name" value="ADCK2-like"/>
    <property type="match status" value="1"/>
</dbReference>
<dbReference type="OrthoDB" id="427480at2759"/>
<keyword evidence="5" id="KW-1185">Reference proteome</keyword>
<dbReference type="Proteomes" id="UP000747542">
    <property type="component" value="Unassembled WGS sequence"/>
</dbReference>
<organism evidence="4 5">
    <name type="scientific">Homarus americanus</name>
    <name type="common">American lobster</name>
    <dbReference type="NCBI Taxonomy" id="6706"/>
    <lineage>
        <taxon>Eukaryota</taxon>
        <taxon>Metazoa</taxon>
        <taxon>Ecdysozoa</taxon>
        <taxon>Arthropoda</taxon>
        <taxon>Crustacea</taxon>
        <taxon>Multicrustacea</taxon>
        <taxon>Malacostraca</taxon>
        <taxon>Eumalacostraca</taxon>
        <taxon>Eucarida</taxon>
        <taxon>Decapoda</taxon>
        <taxon>Pleocyemata</taxon>
        <taxon>Astacidea</taxon>
        <taxon>Nephropoidea</taxon>
        <taxon>Nephropidae</taxon>
        <taxon>Homarus</taxon>
    </lineage>
</organism>
<gene>
    <name evidence="4" type="ORF">Hamer_G012535</name>
</gene>
<proteinExistence type="inferred from homology"/>
<dbReference type="AlphaFoldDB" id="A0A8J5N149"/>
<dbReference type="GO" id="GO:0005739">
    <property type="term" value="C:mitochondrion"/>
    <property type="evidence" value="ECO:0007669"/>
    <property type="project" value="TreeGrafter"/>
</dbReference>
<feature type="domain" description="ABC1 atypical kinase-like" evidence="3">
    <location>
        <begin position="493"/>
        <end position="721"/>
    </location>
</feature>
<dbReference type="PANTHER" id="PTHR45890:SF1">
    <property type="entry name" value="AARF DOMAIN CONTAINING KINASE 2"/>
    <property type="match status" value="1"/>
</dbReference>
<comment type="similarity">
    <text evidence="1">Belongs to the protein kinase superfamily. ADCK protein kinase family.</text>
</comment>